<keyword evidence="10" id="KW-1185">Reference proteome</keyword>
<comment type="similarity">
    <text evidence="2 8">Belongs to the ZIP transporter (TC 2.A.5) family.</text>
</comment>
<dbReference type="Proteomes" id="UP000009328">
    <property type="component" value="Unassembled WGS sequence"/>
</dbReference>
<keyword evidence="5 8" id="KW-1133">Transmembrane helix</keyword>
<feature type="transmembrane region" description="Helical" evidence="8">
    <location>
        <begin position="76"/>
        <end position="97"/>
    </location>
</feature>
<evidence type="ECO:0000313" key="9">
    <source>
        <dbReference type="EMBL" id="CCH43427.1"/>
    </source>
</evidence>
<dbReference type="GO" id="GO:0005886">
    <property type="term" value="C:plasma membrane"/>
    <property type="evidence" value="ECO:0007669"/>
    <property type="project" value="TreeGrafter"/>
</dbReference>
<dbReference type="AlphaFoldDB" id="K0KMJ7"/>
<organism evidence="9 10">
    <name type="scientific">Wickerhamomyces ciferrii (strain ATCC 14091 / BCRC 22168 / CBS 111 / JCM 3599 / NBRC 0793 / NRRL Y-1031 F-60-10)</name>
    <name type="common">Yeast</name>
    <name type="synonym">Pichia ciferrii</name>
    <dbReference type="NCBI Taxonomy" id="1206466"/>
    <lineage>
        <taxon>Eukaryota</taxon>
        <taxon>Fungi</taxon>
        <taxon>Dikarya</taxon>
        <taxon>Ascomycota</taxon>
        <taxon>Saccharomycotina</taxon>
        <taxon>Saccharomycetes</taxon>
        <taxon>Phaffomycetales</taxon>
        <taxon>Wickerhamomycetaceae</taxon>
        <taxon>Wickerhamomyces</taxon>
    </lineage>
</organism>
<dbReference type="InterPro" id="IPR003689">
    <property type="entry name" value="ZIP"/>
</dbReference>
<feature type="transmembrane region" description="Helical" evidence="8">
    <location>
        <begin position="207"/>
        <end position="226"/>
    </location>
</feature>
<dbReference type="Pfam" id="PF02535">
    <property type="entry name" value="Zip"/>
    <property type="match status" value="1"/>
</dbReference>
<feature type="transmembrane region" description="Helical" evidence="8">
    <location>
        <begin position="344"/>
        <end position="362"/>
    </location>
</feature>
<dbReference type="FunCoup" id="K0KMJ7">
    <property type="interactions" value="578"/>
</dbReference>
<comment type="subcellular location">
    <subcellularLocation>
        <location evidence="1 8">Membrane</location>
        <topology evidence="1 8">Multi-pass membrane protein</topology>
    </subcellularLocation>
</comment>
<dbReference type="GO" id="GO:0000006">
    <property type="term" value="F:high-affinity zinc transmembrane transporter activity"/>
    <property type="evidence" value="ECO:0007669"/>
    <property type="project" value="TreeGrafter"/>
</dbReference>
<name>K0KMJ7_WICCF</name>
<evidence type="ECO:0000256" key="1">
    <source>
        <dbReference type="ARBA" id="ARBA00004141"/>
    </source>
</evidence>
<evidence type="ECO:0000256" key="2">
    <source>
        <dbReference type="ARBA" id="ARBA00006939"/>
    </source>
</evidence>
<keyword evidence="7 8" id="KW-0472">Membrane</keyword>
<dbReference type="PANTHER" id="PTHR11040:SF32">
    <property type="entry name" value="ZINC-REGULATED TRANSPORTER 1"/>
    <property type="match status" value="1"/>
</dbReference>
<dbReference type="InParanoid" id="K0KMJ7"/>
<feature type="transmembrane region" description="Helical" evidence="8">
    <location>
        <begin position="117"/>
        <end position="139"/>
    </location>
</feature>
<feature type="transmembrane region" description="Helical" evidence="8">
    <location>
        <begin position="269"/>
        <end position="291"/>
    </location>
</feature>
<evidence type="ECO:0000256" key="3">
    <source>
        <dbReference type="ARBA" id="ARBA00022448"/>
    </source>
</evidence>
<dbReference type="HOGENOM" id="CLU_027089_0_2_1"/>
<gene>
    <name evidence="9" type="ORF">BN7_2975</name>
</gene>
<keyword evidence="3 8" id="KW-0813">Transport</keyword>
<dbReference type="eggNOG" id="KOG1558">
    <property type="taxonomic scope" value="Eukaryota"/>
</dbReference>
<keyword evidence="6 8" id="KW-0406">Ion transport</keyword>
<sequence>MSMELDPDTVLLTDPNVDTAWKTCVLQGVYFGESTYDGQLGARISSIFVILIISTLFTIFPLLSKTFKKLKLPLSFYTFARYFGSGVIISTAFIHLMDPAYLQIGMLSCVGGTGDWGGYPWCAAIILVSVFTIFLVDLFSEVIVEQKYGQSNHHVCEKEIVAAIVKTSSNDNNNIIEPSKDDIEYNQKIYEYDESSVLVERSFRSQIAAFLVLEFGIIFHSVLIGLNLGVVSEQFKTFYIVVIFHQSFEGLGLGARLSAIPWPKDLSYGWAYAMCIAYGLVTPLSTAIGLGVRTTYLPNSYNALVVTGVLDAISAGILIYTGLVELLARDILLDKEAKRNVKKLLFKIGSMMVGAGIMAVLGKWV</sequence>
<dbReference type="STRING" id="1206466.K0KMJ7"/>
<reference evidence="9 10" key="1">
    <citation type="journal article" date="2012" name="Eukaryot. Cell">
        <title>Draft genome sequence of Wickerhamomyces ciferrii NRRL Y-1031 F-60-10.</title>
        <authorList>
            <person name="Schneider J."/>
            <person name="Andrea H."/>
            <person name="Blom J."/>
            <person name="Jaenicke S."/>
            <person name="Ruckert C."/>
            <person name="Schorsch C."/>
            <person name="Szczepanowski R."/>
            <person name="Farwick M."/>
            <person name="Goesmann A."/>
            <person name="Puhler A."/>
            <person name="Schaffer S."/>
            <person name="Tauch A."/>
            <person name="Kohler T."/>
            <person name="Brinkrolf K."/>
        </authorList>
    </citation>
    <scope>NUCLEOTIDE SEQUENCE [LARGE SCALE GENOMIC DNA]</scope>
    <source>
        <strain evidence="10">ATCC 14091 / BCRC 22168 / CBS 111 / JCM 3599 / NBRC 0793 / NRRL Y-1031 F-60-10</strain>
    </source>
</reference>
<dbReference type="EMBL" id="CAIF01000078">
    <property type="protein sequence ID" value="CCH43427.1"/>
    <property type="molecule type" value="Genomic_DNA"/>
</dbReference>
<feature type="transmembrane region" description="Helical" evidence="8">
    <location>
        <begin position="238"/>
        <end position="257"/>
    </location>
</feature>
<evidence type="ECO:0000313" key="10">
    <source>
        <dbReference type="Proteomes" id="UP000009328"/>
    </source>
</evidence>
<evidence type="ECO:0000256" key="4">
    <source>
        <dbReference type="ARBA" id="ARBA00022692"/>
    </source>
</evidence>
<dbReference type="PANTHER" id="PTHR11040">
    <property type="entry name" value="ZINC/IRON TRANSPORTER"/>
    <property type="match status" value="1"/>
</dbReference>
<keyword evidence="4 8" id="KW-0812">Transmembrane</keyword>
<proteinExistence type="inferred from homology"/>
<dbReference type="GO" id="GO:0071578">
    <property type="term" value="P:zinc ion import across plasma membrane"/>
    <property type="evidence" value="ECO:0007669"/>
    <property type="project" value="TreeGrafter"/>
</dbReference>
<feature type="transmembrane region" description="Helical" evidence="8">
    <location>
        <begin position="44"/>
        <end position="64"/>
    </location>
</feature>
<dbReference type="NCBIfam" id="TIGR00820">
    <property type="entry name" value="zip"/>
    <property type="match status" value="1"/>
</dbReference>
<comment type="caution">
    <text evidence="9">The sequence shown here is derived from an EMBL/GenBank/DDBJ whole genome shotgun (WGS) entry which is preliminary data.</text>
</comment>
<protein>
    <submittedName>
        <fullName evidence="9">Zinc-regulated transporter</fullName>
    </submittedName>
</protein>
<feature type="transmembrane region" description="Helical" evidence="8">
    <location>
        <begin position="303"/>
        <end position="323"/>
    </location>
</feature>
<evidence type="ECO:0000256" key="7">
    <source>
        <dbReference type="ARBA" id="ARBA00023136"/>
    </source>
</evidence>
<evidence type="ECO:0000256" key="6">
    <source>
        <dbReference type="ARBA" id="ARBA00023065"/>
    </source>
</evidence>
<accession>K0KMJ7</accession>
<dbReference type="InterPro" id="IPR004698">
    <property type="entry name" value="Zn/Fe_permease_fun/pln"/>
</dbReference>
<evidence type="ECO:0000256" key="5">
    <source>
        <dbReference type="ARBA" id="ARBA00022989"/>
    </source>
</evidence>
<evidence type="ECO:0000256" key="8">
    <source>
        <dbReference type="RuleBase" id="RU362088"/>
    </source>
</evidence>